<evidence type="ECO:0000256" key="2">
    <source>
        <dbReference type="SAM" id="MobiDB-lite"/>
    </source>
</evidence>
<keyword evidence="4" id="KW-1185">Reference proteome</keyword>
<accession>A7AT86</accession>
<dbReference type="EMBL" id="AAXT01000003">
    <property type="protein sequence ID" value="EDO06147.1"/>
    <property type="molecule type" value="Genomic_DNA"/>
</dbReference>
<dbReference type="InParanoid" id="A7AT86"/>
<name>A7AT86_BABBO</name>
<feature type="region of interest" description="Disordered" evidence="2">
    <location>
        <begin position="70"/>
        <end position="91"/>
    </location>
</feature>
<dbReference type="GO" id="GO:0000127">
    <property type="term" value="C:transcription factor TFIIIC complex"/>
    <property type="evidence" value="ECO:0007669"/>
    <property type="project" value="TreeGrafter"/>
</dbReference>
<sequence>MDEYVRKERSPLELLDDEPVGECSDAEVDEEELNNFLMGDVLVGGDGRHKPKLSFAEKYVRKLMRRGRRGTTKIASTTRKKRKRKTAAHASKLTPQLEKLMQQATTHYLCGNFKDAIKTLKEVVRRAPGLHDPFHMLGLIYQEEYNDPVTATGYYLLAAHLVQTDLELWKRIAEMSQDLGNVDQAIYCFKKCLRNNEGEPNEEAIFSLAMCYLEKQDHPNAIKKLHFLFDLHPDDGLLLHELCKSLTIVGDKETLLAVLQTYYDSTGDLDAAQRACQLQLTLAQYTECSDFVQFVANKLQTQIVKLPLPMIVAYVVSMLHTDVEPVTELSTIWNMNDVTPIMVYSIALAMAQRCPEKALQWFYKAYRKDDPTTVRAMTAQQGIQMAKCLIIVEKNSDTAEQLLAKLLEREPNNSELIILMADILELGGKHAKSDELLGRLTTTDLDRLKMIQKPIEPGERHAELMYLIDAVYTLLNACFSEIKYRPAPCLLAQNDNKRNTEDFCAILKSTNQWIDRFLRIVNDCELDTERTYQKLSTSKANRNQNDDVSQEYNELRKDVGKNYSFLRTKKDLGLQSVEDIIGWKHYESLLESATALMAMAGRSKEGVQLLEIIANNKKRYKSNTDIVERKHMLTTVENLIFKLSCFGGIYKVALGHARSDFVNTGNLKRYAALLGSGTLAKAALSALSSSSEKDALLENRSWVTRQLLLKPYNFDLLMVAGHFCTMSGNWPFALEEYRRALMQRPKDHVAALCLAVNYFNSLSSKVVEDNKKNVVMAMAFLQYSLELRKDSTQTHPYSGVYHAECLYNLGRAMHFINMLHIAVPLYEKCIETIRQLENTYKEVKNQDALQCPCIICDICRKSDVKFPHEVHGLAEGQFVWEYERKHILRVSAIFNSITQNTGRSI</sequence>
<feature type="compositionally biased region" description="Basic residues" evidence="2">
    <location>
        <begin position="78"/>
        <end position="87"/>
    </location>
</feature>
<comment type="caution">
    <text evidence="3">The sequence shown here is derived from an EMBL/GenBank/DDBJ whole genome shotgun (WGS) entry which is preliminary data.</text>
</comment>
<dbReference type="AlphaFoldDB" id="A7AT86"/>
<keyword evidence="1" id="KW-0802">TPR repeat</keyword>
<protein>
    <submittedName>
        <fullName evidence="3">Tetratricopeptide repeat domain containing protein</fullName>
    </submittedName>
</protein>
<dbReference type="Proteomes" id="UP000002173">
    <property type="component" value="Chromosome 2"/>
</dbReference>
<feature type="repeat" description="TPR" evidence="1">
    <location>
        <begin position="202"/>
        <end position="235"/>
    </location>
</feature>
<dbReference type="InterPro" id="IPR039340">
    <property type="entry name" value="Tfc4/TFIIIC-102/Sfc4"/>
</dbReference>
<proteinExistence type="predicted"/>
<dbReference type="STRING" id="5865.A7AT86"/>
<organism evidence="3 4">
    <name type="scientific">Babesia bovis</name>
    <dbReference type="NCBI Taxonomy" id="5865"/>
    <lineage>
        <taxon>Eukaryota</taxon>
        <taxon>Sar</taxon>
        <taxon>Alveolata</taxon>
        <taxon>Apicomplexa</taxon>
        <taxon>Aconoidasida</taxon>
        <taxon>Piroplasmida</taxon>
        <taxon>Babesiidae</taxon>
        <taxon>Babesia</taxon>
    </lineage>
</organism>
<dbReference type="GO" id="GO:0006383">
    <property type="term" value="P:transcription by RNA polymerase III"/>
    <property type="evidence" value="ECO:0007669"/>
    <property type="project" value="InterPro"/>
</dbReference>
<reference evidence="3 4" key="1">
    <citation type="journal article" date="2007" name="PLoS Pathog.">
        <title>Genome sequence of Babesia bovis and comparative analysis of apicomplexan hemoprotozoa.</title>
        <authorList>
            <person name="Brayton K.A."/>
            <person name="Lau A.O.T."/>
            <person name="Herndon D.R."/>
            <person name="Hannick L."/>
            <person name="Kappmeyer L.S."/>
            <person name="Berens S.J."/>
            <person name="Bidwell S.L."/>
            <person name="Brown W.C."/>
            <person name="Crabtree J."/>
            <person name="Fadrosh D."/>
            <person name="Feldblum T."/>
            <person name="Forberger H.A."/>
            <person name="Haas B.J."/>
            <person name="Howell J.M."/>
            <person name="Khouri H."/>
            <person name="Koo H."/>
            <person name="Mann D.J."/>
            <person name="Norimine J."/>
            <person name="Paulsen I.T."/>
            <person name="Radune D."/>
            <person name="Ren Q."/>
            <person name="Smith R.K. Jr."/>
            <person name="Suarez C.E."/>
            <person name="White O."/>
            <person name="Wortman J.R."/>
            <person name="Knowles D.P. Jr."/>
            <person name="McElwain T.F."/>
            <person name="Nene V.M."/>
        </authorList>
    </citation>
    <scope>NUCLEOTIDE SEQUENCE [LARGE SCALE GENOMIC DNA]</scope>
    <source>
        <strain evidence="3">T2Bo</strain>
    </source>
</reference>
<dbReference type="SUPFAM" id="SSF48452">
    <property type="entry name" value="TPR-like"/>
    <property type="match status" value="2"/>
</dbReference>
<dbReference type="OMA" id="ECELDTC"/>
<dbReference type="PANTHER" id="PTHR23082:SF0">
    <property type="entry name" value="GENERAL TRANSCRIPTION FACTOR 3C POLYPEPTIDE 3"/>
    <property type="match status" value="1"/>
</dbReference>
<dbReference type="VEuPathDB" id="PiroplasmaDB:BBOV_II001910"/>
<dbReference type="InterPro" id="IPR019734">
    <property type="entry name" value="TPR_rpt"/>
</dbReference>
<evidence type="ECO:0000313" key="3">
    <source>
        <dbReference type="EMBL" id="EDO06147.1"/>
    </source>
</evidence>
<evidence type="ECO:0000256" key="1">
    <source>
        <dbReference type="PROSITE-ProRule" id="PRU00339"/>
    </source>
</evidence>
<dbReference type="InterPro" id="IPR011990">
    <property type="entry name" value="TPR-like_helical_dom_sf"/>
</dbReference>
<gene>
    <name evidence="3" type="ORF">BBOV_II001910</name>
</gene>
<dbReference type="SMART" id="SM00028">
    <property type="entry name" value="TPR"/>
    <property type="match status" value="5"/>
</dbReference>
<dbReference type="PROSITE" id="PS50005">
    <property type="entry name" value="TPR"/>
    <property type="match status" value="1"/>
</dbReference>
<evidence type="ECO:0000313" key="4">
    <source>
        <dbReference type="Proteomes" id="UP000002173"/>
    </source>
</evidence>
<dbReference type="PANTHER" id="PTHR23082">
    <property type="entry name" value="TRANSCRIPTION INITIATION FACTOR IIIC TFIIIC , POLYPEPTIDE 3-RELATED"/>
    <property type="match status" value="1"/>
</dbReference>
<dbReference type="eggNOG" id="KOG2076">
    <property type="taxonomic scope" value="Eukaryota"/>
</dbReference>
<dbReference type="Gene3D" id="1.25.40.10">
    <property type="entry name" value="Tetratricopeptide repeat domain"/>
    <property type="match status" value="3"/>
</dbReference>